<accession>A2C8H3</accession>
<dbReference type="EMBL" id="CP000554">
    <property type="protein sequence ID" value="ABM77783.1"/>
    <property type="molecule type" value="Genomic_DNA"/>
</dbReference>
<feature type="chain" id="PRO_5002642967" evidence="1">
    <location>
        <begin position="27"/>
        <end position="132"/>
    </location>
</feature>
<dbReference type="Pfam" id="PF07386">
    <property type="entry name" value="DUF1499"/>
    <property type="match status" value="1"/>
</dbReference>
<reference evidence="2 3" key="1">
    <citation type="journal article" date="2007" name="PLoS Genet.">
        <title>Patterns and implications of gene gain and loss in the evolution of Prochlorococcus.</title>
        <authorList>
            <person name="Kettler G.C."/>
            <person name="Martiny A.C."/>
            <person name="Huang K."/>
            <person name="Zucker J."/>
            <person name="Coleman M.L."/>
            <person name="Rodrigue S."/>
            <person name="Chen F."/>
            <person name="Lapidus A."/>
            <person name="Ferriera S."/>
            <person name="Johnson J."/>
            <person name="Steglich C."/>
            <person name="Church G.M."/>
            <person name="Richardson P."/>
            <person name="Chisholm S.W."/>
        </authorList>
    </citation>
    <scope>NUCLEOTIDE SEQUENCE [LARGE SCALE GENOMIC DNA]</scope>
    <source>
        <strain evidence="2 3">MIT 9303</strain>
    </source>
</reference>
<dbReference type="KEGG" id="pmf:P9303_10341"/>
<evidence type="ECO:0000313" key="2">
    <source>
        <dbReference type="EMBL" id="ABM77783.1"/>
    </source>
</evidence>
<gene>
    <name evidence="2" type="ordered locus">P9303_10341</name>
</gene>
<dbReference type="Proteomes" id="UP000002274">
    <property type="component" value="Chromosome"/>
</dbReference>
<organism evidence="2 3">
    <name type="scientific">Prochlorococcus marinus (strain MIT 9303)</name>
    <dbReference type="NCBI Taxonomy" id="59922"/>
    <lineage>
        <taxon>Bacteria</taxon>
        <taxon>Bacillati</taxon>
        <taxon>Cyanobacteriota</taxon>
        <taxon>Cyanophyceae</taxon>
        <taxon>Synechococcales</taxon>
        <taxon>Prochlorococcaceae</taxon>
        <taxon>Prochlorococcus</taxon>
    </lineage>
</organism>
<dbReference type="InterPro" id="IPR010865">
    <property type="entry name" value="DUF1499"/>
</dbReference>
<dbReference type="PANTHER" id="PTHR34801:SF6">
    <property type="entry name" value="SLL1620 PROTEIN"/>
    <property type="match status" value="1"/>
</dbReference>
<evidence type="ECO:0000256" key="1">
    <source>
        <dbReference type="SAM" id="SignalP"/>
    </source>
</evidence>
<dbReference type="AlphaFoldDB" id="A2C8H3"/>
<dbReference type="STRING" id="59922.P9303_10341"/>
<dbReference type="PANTHER" id="PTHR34801">
    <property type="entry name" value="EXPRESSED PROTEIN"/>
    <property type="match status" value="1"/>
</dbReference>
<dbReference type="HOGENOM" id="CLU_105603_4_0_3"/>
<dbReference type="PIRSF" id="PIRSF026426">
    <property type="entry name" value="DUF1499"/>
    <property type="match status" value="1"/>
</dbReference>
<protein>
    <submittedName>
        <fullName evidence="2">Uncharacterized protein conserved in bacteria</fullName>
    </submittedName>
</protein>
<evidence type="ECO:0000313" key="3">
    <source>
        <dbReference type="Proteomes" id="UP000002274"/>
    </source>
</evidence>
<keyword evidence="1" id="KW-0732">Signal</keyword>
<sequence>MKRLAYSLLPCILITLITIHSHPAMAFTMEGGLSECTVDTNCVLVEWEVNEVKQSYENLLGIASQLPRTKVLEQTNNYWHAVVRSLVFRFPDDLEILQIPNEKVVQVRSASRVGVSDLGVNKKRVERLYNQL</sequence>
<proteinExistence type="predicted"/>
<name>A2C8H3_PROM3</name>
<feature type="signal peptide" evidence="1">
    <location>
        <begin position="1"/>
        <end position="26"/>
    </location>
</feature>